<evidence type="ECO:0000259" key="2">
    <source>
        <dbReference type="PROSITE" id="PS50937"/>
    </source>
</evidence>
<dbReference type="Proteomes" id="UP000250744">
    <property type="component" value="Unassembled WGS sequence"/>
</dbReference>
<dbReference type="EMBL" id="QKRX01000002">
    <property type="protein sequence ID" value="RAU19431.1"/>
    <property type="molecule type" value="Genomic_DNA"/>
</dbReference>
<dbReference type="Pfam" id="PF13411">
    <property type="entry name" value="MerR_1"/>
    <property type="match status" value="1"/>
</dbReference>
<dbReference type="NCBIfam" id="TIGR02047">
    <property type="entry name" value="CadR-PbrR"/>
    <property type="match status" value="1"/>
</dbReference>
<sequence>MLSIGQLAKRIECPVETLRYWEKEGLLPAPHRGENNYRWYQDSHLERALFIRNCRNLDMSLAEIRQLLRYKDQPDMRCDQVNRLLDEHISHVTERIASLTLLKDTLESLRQRCVTEKNIDACEILAGLSCDQAQGSTDKCSSHLRGVHPGSGRSI</sequence>
<dbReference type="OrthoDB" id="9808480at2"/>
<dbReference type="InterPro" id="IPR047057">
    <property type="entry name" value="MerR_fam"/>
</dbReference>
<accession>A0A364NQS7</accession>
<evidence type="ECO:0000256" key="1">
    <source>
        <dbReference type="ARBA" id="ARBA00023125"/>
    </source>
</evidence>
<proteinExistence type="predicted"/>
<dbReference type="InterPro" id="IPR000551">
    <property type="entry name" value="MerR-type_HTH_dom"/>
</dbReference>
<dbReference type="PANTHER" id="PTHR30204:SF92">
    <property type="entry name" value="HTH-TYPE TRANSCRIPTIONAL REGULATOR ZNTR"/>
    <property type="match status" value="1"/>
</dbReference>
<dbReference type="CDD" id="cd04784">
    <property type="entry name" value="HTH_CadR-PbrR"/>
    <property type="match status" value="1"/>
</dbReference>
<dbReference type="Gene3D" id="1.10.1660.10">
    <property type="match status" value="1"/>
</dbReference>
<dbReference type="PROSITE" id="PS50937">
    <property type="entry name" value="HTH_MERR_2"/>
    <property type="match status" value="1"/>
</dbReference>
<keyword evidence="1" id="KW-0238">DNA-binding</keyword>
<dbReference type="SUPFAM" id="SSF46955">
    <property type="entry name" value="Putative DNA-binding domain"/>
    <property type="match status" value="1"/>
</dbReference>
<evidence type="ECO:0000313" key="4">
    <source>
        <dbReference type="Proteomes" id="UP000250744"/>
    </source>
</evidence>
<dbReference type="GO" id="GO:0046872">
    <property type="term" value="F:metal ion binding"/>
    <property type="evidence" value="ECO:0007669"/>
    <property type="project" value="InterPro"/>
</dbReference>
<dbReference type="SMART" id="SM00422">
    <property type="entry name" value="HTH_MERR"/>
    <property type="match status" value="1"/>
</dbReference>
<evidence type="ECO:0000313" key="3">
    <source>
        <dbReference type="EMBL" id="RAU19431.1"/>
    </source>
</evidence>
<dbReference type="GO" id="GO:0045893">
    <property type="term" value="P:positive regulation of DNA-templated transcription"/>
    <property type="evidence" value="ECO:0007669"/>
    <property type="project" value="InterPro"/>
</dbReference>
<reference evidence="3 4" key="1">
    <citation type="submission" date="2018-06" db="EMBL/GenBank/DDBJ databases">
        <title>Nitrincola tibetense sp. nov., isolated from Lake XuguoCo on Tibetan Plateau.</title>
        <authorList>
            <person name="Xing P."/>
        </authorList>
    </citation>
    <scope>NUCLEOTIDE SEQUENCE [LARGE SCALE GENOMIC DNA]</scope>
    <source>
        <strain evidence="4">xg18</strain>
    </source>
</reference>
<dbReference type="InterPro" id="IPR009061">
    <property type="entry name" value="DNA-bd_dom_put_sf"/>
</dbReference>
<protein>
    <submittedName>
        <fullName evidence="3">Cd(II)/Pb(II)-responsive transcriptional regulator</fullName>
    </submittedName>
</protein>
<dbReference type="GO" id="GO:0003677">
    <property type="term" value="F:DNA binding"/>
    <property type="evidence" value="ECO:0007669"/>
    <property type="project" value="UniProtKB-KW"/>
</dbReference>
<feature type="domain" description="HTH merR-type" evidence="2">
    <location>
        <begin position="1"/>
        <end position="70"/>
    </location>
</feature>
<dbReference type="GO" id="GO:0003700">
    <property type="term" value="F:DNA-binding transcription factor activity"/>
    <property type="evidence" value="ECO:0007669"/>
    <property type="project" value="InterPro"/>
</dbReference>
<organism evidence="3 4">
    <name type="scientific">Nitrincola tibetensis</name>
    <dbReference type="NCBI Taxonomy" id="2219697"/>
    <lineage>
        <taxon>Bacteria</taxon>
        <taxon>Pseudomonadati</taxon>
        <taxon>Pseudomonadota</taxon>
        <taxon>Gammaproteobacteria</taxon>
        <taxon>Oceanospirillales</taxon>
        <taxon>Oceanospirillaceae</taxon>
        <taxon>Nitrincola</taxon>
    </lineage>
</organism>
<dbReference type="PRINTS" id="PR00040">
    <property type="entry name" value="HTHMERR"/>
</dbReference>
<dbReference type="PANTHER" id="PTHR30204">
    <property type="entry name" value="REDOX-CYCLING DRUG-SENSING TRANSCRIPTIONAL ACTIVATOR SOXR"/>
    <property type="match status" value="1"/>
</dbReference>
<dbReference type="RefSeq" id="WP_112157748.1">
    <property type="nucleotide sequence ID" value="NZ_QKRX01000002.1"/>
</dbReference>
<dbReference type="AlphaFoldDB" id="A0A364NQS7"/>
<comment type="caution">
    <text evidence="3">The sequence shown here is derived from an EMBL/GenBank/DDBJ whole genome shotgun (WGS) entry which is preliminary data.</text>
</comment>
<gene>
    <name evidence="3" type="primary">cadR</name>
    <name evidence="3" type="ORF">DN062_04025</name>
</gene>
<name>A0A364NQS7_9GAMM</name>
<dbReference type="InterPro" id="IPR011791">
    <property type="entry name" value="CadR-PbrR"/>
</dbReference>
<keyword evidence="4" id="KW-1185">Reference proteome</keyword>